<evidence type="ECO:0000259" key="7">
    <source>
        <dbReference type="Pfam" id="PF04321"/>
    </source>
</evidence>
<keyword evidence="6" id="KW-0521">NADP</keyword>
<dbReference type="UniPathway" id="UPA00281"/>
<dbReference type="InterPro" id="IPR036291">
    <property type="entry name" value="NAD(P)-bd_dom_sf"/>
</dbReference>
<dbReference type="STRING" id="351671.XDD1_0163"/>
<dbReference type="OrthoDB" id="9803892at2"/>
<dbReference type="InterPro" id="IPR029903">
    <property type="entry name" value="RmlD-like-bd"/>
</dbReference>
<dbReference type="PANTHER" id="PTHR10491">
    <property type="entry name" value="DTDP-4-DEHYDRORHAMNOSE REDUCTASE"/>
    <property type="match status" value="1"/>
</dbReference>
<accession>A0A068QMK5</accession>
<evidence type="ECO:0000256" key="4">
    <source>
        <dbReference type="ARBA" id="ARBA00017099"/>
    </source>
</evidence>
<evidence type="ECO:0000256" key="5">
    <source>
        <dbReference type="ARBA" id="ARBA00048200"/>
    </source>
</evidence>
<comment type="function">
    <text evidence="6">Catalyzes the reduction of dTDP-6-deoxy-L-lyxo-4-hexulose to yield dTDP-L-rhamnose.</text>
</comment>
<evidence type="ECO:0000256" key="1">
    <source>
        <dbReference type="ARBA" id="ARBA00004781"/>
    </source>
</evidence>
<dbReference type="GO" id="GO:0009243">
    <property type="term" value="P:O antigen biosynthetic process"/>
    <property type="evidence" value="ECO:0007669"/>
    <property type="project" value="UniProtKB-UniPathway"/>
</dbReference>
<comment type="cofactor">
    <cofactor evidence="6">
        <name>Mg(2+)</name>
        <dbReference type="ChEBI" id="CHEBI:18420"/>
    </cofactor>
    <text evidence="6">Binds 1 Mg(2+) ion per monomer.</text>
</comment>
<dbReference type="KEGG" id="xdo:XDD1_0163"/>
<evidence type="ECO:0000256" key="6">
    <source>
        <dbReference type="RuleBase" id="RU364082"/>
    </source>
</evidence>
<protein>
    <recommendedName>
        <fullName evidence="4 6">dTDP-4-dehydrorhamnose reductase</fullName>
        <ecNumber evidence="3 6">1.1.1.133</ecNumber>
    </recommendedName>
</protein>
<dbReference type="RefSeq" id="WP_045967916.1">
    <property type="nucleotide sequence ID" value="NZ_CAWMED010000001.1"/>
</dbReference>
<reference evidence="8 10" key="1">
    <citation type="submission" date="2013-07" db="EMBL/GenBank/DDBJ databases">
        <authorList>
            <person name="Genoscope - CEA"/>
        </authorList>
    </citation>
    <scope>NUCLEOTIDE SEQUENCE [LARGE SCALE GENOMIC DNA]</scope>
    <source>
        <strain evidence="8">FRM16</strain>
        <strain evidence="10">FRM16 / DSM 17909</strain>
    </source>
</reference>
<dbReference type="PANTHER" id="PTHR10491:SF4">
    <property type="entry name" value="METHIONINE ADENOSYLTRANSFERASE 2 SUBUNIT BETA"/>
    <property type="match status" value="1"/>
</dbReference>
<dbReference type="Gene3D" id="3.40.50.720">
    <property type="entry name" value="NAD(P)-binding Rossmann-like Domain"/>
    <property type="match status" value="1"/>
</dbReference>
<dbReference type="Proteomes" id="UP000324170">
    <property type="component" value="Unassembled WGS sequence"/>
</dbReference>
<reference evidence="9 11" key="2">
    <citation type="submission" date="2019-07" db="EMBL/GenBank/DDBJ databases">
        <title>Genomic Encyclopedia of Type Strains, Phase I: the one thousand microbial genomes (KMG-I) project.</title>
        <authorList>
            <person name="Kyrpides N."/>
        </authorList>
    </citation>
    <scope>NUCLEOTIDE SEQUENCE [LARGE SCALE GENOMIC DNA]</scope>
    <source>
        <strain evidence="9 11">DSM 17909</strain>
    </source>
</reference>
<evidence type="ECO:0000313" key="9">
    <source>
        <dbReference type="EMBL" id="TYP07811.1"/>
    </source>
</evidence>
<comment type="similarity">
    <text evidence="2 6">Belongs to the dTDP-4-dehydrorhamnose reductase family.</text>
</comment>
<dbReference type="EMBL" id="VNHN01000021">
    <property type="protein sequence ID" value="TYP07811.1"/>
    <property type="molecule type" value="Genomic_DNA"/>
</dbReference>
<feature type="domain" description="RmlD-like substrate binding" evidence="7">
    <location>
        <begin position="4"/>
        <end position="166"/>
    </location>
</feature>
<keyword evidence="11" id="KW-1185">Reference proteome</keyword>
<dbReference type="CDD" id="cd05254">
    <property type="entry name" value="dTDP_HR_like_SDR_e"/>
    <property type="match status" value="1"/>
</dbReference>
<dbReference type="EMBL" id="FO704550">
    <property type="protein sequence ID" value="CDG15874.1"/>
    <property type="molecule type" value="Genomic_DNA"/>
</dbReference>
<dbReference type="EC" id="1.1.1.133" evidence="3 6"/>
<comment type="pathway">
    <text evidence="1 6">Carbohydrate biosynthesis; dTDP-L-rhamnose biosynthesis.</text>
</comment>
<evidence type="ECO:0000256" key="2">
    <source>
        <dbReference type="ARBA" id="ARBA00010944"/>
    </source>
</evidence>
<evidence type="ECO:0000313" key="11">
    <source>
        <dbReference type="Proteomes" id="UP000324170"/>
    </source>
</evidence>
<dbReference type="UniPathway" id="UPA00124"/>
<dbReference type="InterPro" id="IPR005913">
    <property type="entry name" value="dTDP_dehydrorham_reduct"/>
</dbReference>
<evidence type="ECO:0000313" key="8">
    <source>
        <dbReference type="EMBL" id="CDG15874.1"/>
    </source>
</evidence>
<gene>
    <name evidence="8" type="primary">qnlA</name>
    <name evidence="9" type="ORF">LY16_01607</name>
    <name evidence="8" type="ORF">XDD1_0163</name>
</gene>
<keyword evidence="6" id="KW-0560">Oxidoreductase</keyword>
<dbReference type="GO" id="GO:0008831">
    <property type="term" value="F:dTDP-4-dehydrorhamnose reductase activity"/>
    <property type="evidence" value="ECO:0007669"/>
    <property type="project" value="UniProtKB-EC"/>
</dbReference>
<comment type="catalytic activity">
    <reaction evidence="5 6">
        <text>dTDP-beta-L-rhamnose + NADP(+) = dTDP-4-dehydro-beta-L-rhamnose + NADPH + H(+)</text>
        <dbReference type="Rhea" id="RHEA:21796"/>
        <dbReference type="ChEBI" id="CHEBI:15378"/>
        <dbReference type="ChEBI" id="CHEBI:57510"/>
        <dbReference type="ChEBI" id="CHEBI:57783"/>
        <dbReference type="ChEBI" id="CHEBI:58349"/>
        <dbReference type="ChEBI" id="CHEBI:62830"/>
        <dbReference type="EC" id="1.1.1.133"/>
    </reaction>
</comment>
<dbReference type="GO" id="GO:0019305">
    <property type="term" value="P:dTDP-rhamnose biosynthetic process"/>
    <property type="evidence" value="ECO:0007669"/>
    <property type="project" value="UniProtKB-UniPathway"/>
</dbReference>
<proteinExistence type="inferred from homology"/>
<organism evidence="8 10">
    <name type="scientific">Xenorhabdus doucetiae</name>
    <dbReference type="NCBI Taxonomy" id="351671"/>
    <lineage>
        <taxon>Bacteria</taxon>
        <taxon>Pseudomonadati</taxon>
        <taxon>Pseudomonadota</taxon>
        <taxon>Gammaproteobacteria</taxon>
        <taxon>Enterobacterales</taxon>
        <taxon>Morganellaceae</taxon>
        <taxon>Xenorhabdus</taxon>
    </lineage>
</organism>
<dbReference type="SUPFAM" id="SSF51735">
    <property type="entry name" value="NAD(P)-binding Rossmann-fold domains"/>
    <property type="match status" value="1"/>
</dbReference>
<dbReference type="GO" id="GO:0005829">
    <property type="term" value="C:cytosol"/>
    <property type="evidence" value="ECO:0007669"/>
    <property type="project" value="TreeGrafter"/>
</dbReference>
<name>A0A068QMK5_9GAMM</name>
<dbReference type="AlphaFoldDB" id="A0A068QMK5"/>
<dbReference type="Proteomes" id="UP000032721">
    <property type="component" value="Chromosome"/>
</dbReference>
<dbReference type="HOGENOM" id="CLU_045518_2_2_6"/>
<evidence type="ECO:0000313" key="10">
    <source>
        <dbReference type="Proteomes" id="UP000032721"/>
    </source>
</evidence>
<dbReference type="Pfam" id="PF04321">
    <property type="entry name" value="RmlD_sub_bind"/>
    <property type="match status" value="1"/>
</dbReference>
<evidence type="ECO:0000256" key="3">
    <source>
        <dbReference type="ARBA" id="ARBA00012929"/>
    </source>
</evidence>
<sequence>MSKKILIIGANGMLGGSLLRHFSSCENYEVLGSTRNENSAQKLKKQGFDNIIPGISLESTENIDKLISEFKPDFLFNCVGIIKQLDSSKNHIESIEINALLPHKLAKICTKNQTKLIHFSTDCVFSGKNGLYKETDIADASDLYGKSKLLGEVLYDGHITLRTSIIGHEIDTCHSLVDWFLYQNKAINGFSKAIFSGLPTCYVAEILEEYVLPNQSLAGLYHLSVDPINKYELLKLVNSIYNKNCNIYESKELVIDRSLDSSLFREKTGFIPEDWNSLIRKMNYEYKKYF</sequence>